<accession>A0A2P6TDP0</accession>
<feature type="region of interest" description="Disordered" evidence="2">
    <location>
        <begin position="271"/>
        <end position="298"/>
    </location>
</feature>
<dbReference type="GO" id="GO:0008270">
    <property type="term" value="F:zinc ion binding"/>
    <property type="evidence" value="ECO:0007669"/>
    <property type="project" value="UniProtKB-KW"/>
</dbReference>
<dbReference type="Gene3D" id="4.10.60.10">
    <property type="entry name" value="Zinc finger, CCHC-type"/>
    <property type="match status" value="1"/>
</dbReference>
<feature type="region of interest" description="Disordered" evidence="2">
    <location>
        <begin position="200"/>
        <end position="259"/>
    </location>
</feature>
<feature type="region of interest" description="Disordered" evidence="2">
    <location>
        <begin position="471"/>
        <end position="501"/>
    </location>
</feature>
<protein>
    <submittedName>
        <fullName evidence="4">Multiple myeloma tumor-associated 2-like protein</fullName>
    </submittedName>
</protein>
<feature type="compositionally biased region" description="Basic residues" evidence="2">
    <location>
        <begin position="202"/>
        <end position="237"/>
    </location>
</feature>
<proteinExistence type="predicted"/>
<dbReference type="InterPro" id="IPR045358">
    <property type="entry name" value="Ty3_capsid"/>
</dbReference>
<dbReference type="Pfam" id="PF00098">
    <property type="entry name" value="zf-CCHC"/>
    <property type="match status" value="1"/>
</dbReference>
<dbReference type="OrthoDB" id="5390672at2759"/>
<feature type="compositionally biased region" description="Low complexity" evidence="2">
    <location>
        <begin position="240"/>
        <end position="257"/>
    </location>
</feature>
<keyword evidence="5" id="KW-1185">Reference proteome</keyword>
<evidence type="ECO:0000256" key="1">
    <source>
        <dbReference type="PROSITE-ProRule" id="PRU00047"/>
    </source>
</evidence>
<dbReference type="PANTHER" id="PTHR14580">
    <property type="entry name" value="MULTIPLE MYELOMA TUMOR-ASSOCIATED PROTEIN 2 FAMILY MEMBER"/>
    <property type="match status" value="1"/>
</dbReference>
<dbReference type="EMBL" id="LHPG02000022">
    <property type="protein sequence ID" value="PRW20742.1"/>
    <property type="molecule type" value="Genomic_DNA"/>
</dbReference>
<dbReference type="AlphaFoldDB" id="A0A2P6TDP0"/>
<dbReference type="Pfam" id="PF19259">
    <property type="entry name" value="Ty3_capsid"/>
    <property type="match status" value="1"/>
</dbReference>
<evidence type="ECO:0000259" key="3">
    <source>
        <dbReference type="PROSITE" id="PS50158"/>
    </source>
</evidence>
<keyword evidence="1" id="KW-0862">Zinc</keyword>
<dbReference type="SMART" id="SM00343">
    <property type="entry name" value="ZnF_C2HC"/>
    <property type="match status" value="1"/>
</dbReference>
<comment type="caution">
    <text evidence="4">The sequence shown here is derived from an EMBL/GenBank/DDBJ whole genome shotgun (WGS) entry which is preliminary data.</text>
</comment>
<organism evidence="4 5">
    <name type="scientific">Chlorella sorokiniana</name>
    <name type="common">Freshwater green alga</name>
    <dbReference type="NCBI Taxonomy" id="3076"/>
    <lineage>
        <taxon>Eukaryota</taxon>
        <taxon>Viridiplantae</taxon>
        <taxon>Chlorophyta</taxon>
        <taxon>core chlorophytes</taxon>
        <taxon>Trebouxiophyceae</taxon>
        <taxon>Chlorellales</taxon>
        <taxon>Chlorellaceae</taxon>
        <taxon>Chlorella clade</taxon>
        <taxon>Chlorella</taxon>
    </lineage>
</organism>
<dbReference type="Proteomes" id="UP000239899">
    <property type="component" value="Unassembled WGS sequence"/>
</dbReference>
<dbReference type="PROSITE" id="PS50158">
    <property type="entry name" value="ZF_CCHC"/>
    <property type="match status" value="1"/>
</dbReference>
<dbReference type="InterPro" id="IPR019315">
    <property type="entry name" value="MMTA2_N"/>
</dbReference>
<feature type="compositionally biased region" description="Low complexity" evidence="2">
    <location>
        <begin position="169"/>
        <end position="182"/>
    </location>
</feature>
<dbReference type="SUPFAM" id="SSF57756">
    <property type="entry name" value="Retrovirus zinc finger-like domains"/>
    <property type="match status" value="1"/>
</dbReference>
<evidence type="ECO:0000256" key="2">
    <source>
        <dbReference type="SAM" id="MobiDB-lite"/>
    </source>
</evidence>
<dbReference type="InterPro" id="IPR039207">
    <property type="entry name" value="MMTAG2-like"/>
</dbReference>
<reference evidence="4 5" key="1">
    <citation type="journal article" date="2018" name="Plant J.">
        <title>Genome sequences of Chlorella sorokiniana UTEX 1602 and Micractinium conductrix SAG 241.80: implications to maltose excretion by a green alga.</title>
        <authorList>
            <person name="Arriola M.B."/>
            <person name="Velmurugan N."/>
            <person name="Zhang Y."/>
            <person name="Plunkett M.H."/>
            <person name="Hondzo H."/>
            <person name="Barney B.M."/>
        </authorList>
    </citation>
    <scope>NUCLEOTIDE SEQUENCE [LARGE SCALE GENOMIC DNA]</scope>
    <source>
        <strain evidence="5">UTEX 1602</strain>
    </source>
</reference>
<dbReference type="Pfam" id="PF10159">
    <property type="entry name" value="MMtag"/>
    <property type="match status" value="1"/>
</dbReference>
<evidence type="ECO:0000313" key="5">
    <source>
        <dbReference type="Proteomes" id="UP000239899"/>
    </source>
</evidence>
<keyword evidence="1" id="KW-0863">Zinc-finger</keyword>
<feature type="region of interest" description="Disordered" evidence="2">
    <location>
        <begin position="1"/>
        <end position="21"/>
    </location>
</feature>
<dbReference type="InterPro" id="IPR001878">
    <property type="entry name" value="Znf_CCHC"/>
</dbReference>
<evidence type="ECO:0000313" key="4">
    <source>
        <dbReference type="EMBL" id="PRW20742.1"/>
    </source>
</evidence>
<keyword evidence="1" id="KW-0479">Metal-binding</keyword>
<gene>
    <name evidence="4" type="ORF">C2E21_8864</name>
</gene>
<feature type="region of interest" description="Disordered" evidence="2">
    <location>
        <begin position="156"/>
        <end position="188"/>
    </location>
</feature>
<feature type="domain" description="CCHC-type" evidence="3">
    <location>
        <begin position="530"/>
        <end position="546"/>
    </location>
</feature>
<feature type="compositionally biased region" description="Low complexity" evidence="2">
    <location>
        <begin position="471"/>
        <end position="487"/>
    </location>
</feature>
<dbReference type="GO" id="GO:0003676">
    <property type="term" value="F:nucleic acid binding"/>
    <property type="evidence" value="ECO:0007669"/>
    <property type="project" value="InterPro"/>
</dbReference>
<dbReference type="InterPro" id="IPR036875">
    <property type="entry name" value="Znf_CCHC_sf"/>
</dbReference>
<dbReference type="PANTHER" id="PTHR14580:SF0">
    <property type="entry name" value="MULTIPLE MYELOMA TUMOR-ASSOCIATED PROTEIN 2"/>
    <property type="match status" value="1"/>
</dbReference>
<name>A0A2P6TDP0_CHLSO</name>
<sequence>MAGIFNGPARGGTRGGRDQFSWDNVKADKDREYYLGHSVKALTGRWQKGKDVYWYTRDVDREGADAANELALVKQREADLMAEALGVRPKAPKAALQPAKLDKLDMQKLMQGGDQEEEPAGAAAAAAEADRVKGLGFHASMTTGAIQAGEDHETLAGVGGGAAAPPPAAQQAAAAAARQQAQQGGGAGGAALTAEQIAEAKRLKRKQEKKEAKRAKKDAKKAKKKAKKERKEKKSWRGHSSSGSSSESGSGSDSEGGARVAAARRFLSEHGLSPKRGLGAGQPPPNNYSRLMPKPEPFDGKNTATVGRWLYTMEHFFTVLRIPEDWDRIQLAVAYFTGPALDWWRSLEDSVGLRPTTWENFKIGLEDAFQTINPVETASNKLAALVQATTVRQYAAQFRQTALLIPGITDEEKMDRFIRGLKLEVQKETRFKTPKSFDEAVQIAERYEGVTYQVQLPRTNNNRFNRANRYANGGASTSSTSTNYSSAVPFHNGGSNGPTRMELGAATAVNRQRRPKLTEELRMRLIRQGRCFFCREPGHIAKDCPERKRLMEGS</sequence>